<reference evidence="6 7" key="1">
    <citation type="journal article" date="2019" name="Nat. Ecol. Evol.">
        <title>Megaphylogeny resolves global patterns of mushroom evolution.</title>
        <authorList>
            <person name="Varga T."/>
            <person name="Krizsan K."/>
            <person name="Foldi C."/>
            <person name="Dima B."/>
            <person name="Sanchez-Garcia M."/>
            <person name="Sanchez-Ramirez S."/>
            <person name="Szollosi G.J."/>
            <person name="Szarkandi J.G."/>
            <person name="Papp V."/>
            <person name="Albert L."/>
            <person name="Andreopoulos W."/>
            <person name="Angelini C."/>
            <person name="Antonin V."/>
            <person name="Barry K.W."/>
            <person name="Bougher N.L."/>
            <person name="Buchanan P."/>
            <person name="Buyck B."/>
            <person name="Bense V."/>
            <person name="Catcheside P."/>
            <person name="Chovatia M."/>
            <person name="Cooper J."/>
            <person name="Damon W."/>
            <person name="Desjardin D."/>
            <person name="Finy P."/>
            <person name="Geml J."/>
            <person name="Haridas S."/>
            <person name="Hughes K."/>
            <person name="Justo A."/>
            <person name="Karasinski D."/>
            <person name="Kautmanova I."/>
            <person name="Kiss B."/>
            <person name="Kocsube S."/>
            <person name="Kotiranta H."/>
            <person name="LaButti K.M."/>
            <person name="Lechner B.E."/>
            <person name="Liimatainen K."/>
            <person name="Lipzen A."/>
            <person name="Lukacs Z."/>
            <person name="Mihaltcheva S."/>
            <person name="Morgado L.N."/>
            <person name="Niskanen T."/>
            <person name="Noordeloos M.E."/>
            <person name="Ohm R.A."/>
            <person name="Ortiz-Santana B."/>
            <person name="Ovrebo C."/>
            <person name="Racz N."/>
            <person name="Riley R."/>
            <person name="Savchenko A."/>
            <person name="Shiryaev A."/>
            <person name="Soop K."/>
            <person name="Spirin V."/>
            <person name="Szebenyi C."/>
            <person name="Tomsovsky M."/>
            <person name="Tulloss R.E."/>
            <person name="Uehling J."/>
            <person name="Grigoriev I.V."/>
            <person name="Vagvolgyi C."/>
            <person name="Papp T."/>
            <person name="Martin F.M."/>
            <person name="Miettinen O."/>
            <person name="Hibbett D.S."/>
            <person name="Nagy L.G."/>
        </authorList>
    </citation>
    <scope>NUCLEOTIDE SEQUENCE [LARGE SCALE GENOMIC DNA]</scope>
    <source>
        <strain evidence="6 7">CBS 121175</strain>
    </source>
</reference>
<dbReference type="CDD" id="cd21156">
    <property type="entry name" value="PUA_eIF2d-like"/>
    <property type="match status" value="1"/>
</dbReference>
<dbReference type="Pfam" id="PF26292">
    <property type="entry name" value="PUA_elF2D"/>
    <property type="match status" value="1"/>
</dbReference>
<dbReference type="InterPro" id="IPR058886">
    <property type="entry name" value="SWIB_eIF2D"/>
</dbReference>
<dbReference type="AlphaFoldDB" id="A0A5C3L3B1"/>
<dbReference type="InterPro" id="IPR057429">
    <property type="entry name" value="WH_eIF2D"/>
</dbReference>
<feature type="compositionally biased region" description="Polar residues" evidence="3">
    <location>
        <begin position="245"/>
        <end position="255"/>
    </location>
</feature>
<dbReference type="Pfam" id="PF26291">
    <property type="entry name" value="SWIB_eIF2D"/>
    <property type="match status" value="1"/>
</dbReference>
<dbReference type="Proteomes" id="UP000307440">
    <property type="component" value="Unassembled WGS sequence"/>
</dbReference>
<dbReference type="InterPro" id="IPR036877">
    <property type="entry name" value="SUI1_dom_sf"/>
</dbReference>
<dbReference type="PANTHER" id="PTHR12217:SF4">
    <property type="entry name" value="EUKARYOTIC TRANSLATION INITIATION FACTOR 2D"/>
    <property type="match status" value="1"/>
</dbReference>
<dbReference type="PANTHER" id="PTHR12217">
    <property type="entry name" value="EUKARYOTIC TRANSLATION INITIATION FACTOR 2D"/>
    <property type="match status" value="1"/>
</dbReference>
<feature type="region of interest" description="Disordered" evidence="3">
    <location>
        <begin position="205"/>
        <end position="255"/>
    </location>
</feature>
<evidence type="ECO:0000256" key="1">
    <source>
        <dbReference type="ARBA" id="ARBA00010359"/>
    </source>
</evidence>
<dbReference type="SUPFAM" id="SSF55159">
    <property type="entry name" value="eIF1-like"/>
    <property type="match status" value="1"/>
</dbReference>
<feature type="domain" description="SUI1" evidence="4">
    <location>
        <begin position="542"/>
        <end position="618"/>
    </location>
</feature>
<comment type="similarity">
    <text evidence="1">Belongs to the eIF2D family.</text>
</comment>
<dbReference type="InterPro" id="IPR048247">
    <property type="entry name" value="eIF2D_N"/>
</dbReference>
<dbReference type="PROSITE" id="PS51925">
    <property type="entry name" value="SWIB_MDM2"/>
    <property type="match status" value="1"/>
</dbReference>
<proteinExistence type="inferred from homology"/>
<dbReference type="OrthoDB" id="199771at2759"/>
<gene>
    <name evidence="6" type="ORF">FA15DRAFT_666610</name>
</gene>
<dbReference type="InterPro" id="IPR003121">
    <property type="entry name" value="SWIB_MDM2_domain"/>
</dbReference>
<dbReference type="Gene3D" id="3.10.400.20">
    <property type="match status" value="1"/>
</dbReference>
<dbReference type="Pfam" id="PF25304">
    <property type="entry name" value="WHD_eIF2D"/>
    <property type="match status" value="1"/>
</dbReference>
<dbReference type="SUPFAM" id="SSF47592">
    <property type="entry name" value="SWIB/MDM2 domain"/>
    <property type="match status" value="1"/>
</dbReference>
<dbReference type="InterPro" id="IPR048248">
    <property type="entry name" value="PUA_eIF2d-like"/>
</dbReference>
<dbReference type="Pfam" id="PF17832">
    <property type="entry name" value="Pre-PUA"/>
    <property type="match status" value="1"/>
</dbReference>
<feature type="compositionally biased region" description="Acidic residues" evidence="3">
    <location>
        <begin position="206"/>
        <end position="215"/>
    </location>
</feature>
<dbReference type="CDD" id="cd11610">
    <property type="entry name" value="eIF2D_N"/>
    <property type="match status" value="1"/>
</dbReference>
<dbReference type="CDD" id="cd11608">
    <property type="entry name" value="eIF2D_C"/>
    <property type="match status" value="1"/>
</dbReference>
<keyword evidence="2" id="KW-0963">Cytoplasm</keyword>
<dbReference type="InterPro" id="IPR001950">
    <property type="entry name" value="SUI1"/>
</dbReference>
<dbReference type="STRING" id="230819.A0A5C3L3B1"/>
<dbReference type="GO" id="GO:0001731">
    <property type="term" value="P:formation of translation preinitiation complex"/>
    <property type="evidence" value="ECO:0007669"/>
    <property type="project" value="InterPro"/>
</dbReference>
<dbReference type="InterPro" id="IPR041366">
    <property type="entry name" value="Pre-PUA"/>
</dbReference>
<feature type="domain" description="DM2" evidence="5">
    <location>
        <begin position="423"/>
        <end position="518"/>
    </location>
</feature>
<dbReference type="Gene3D" id="3.30.780.10">
    <property type="entry name" value="SUI1-like domain"/>
    <property type="match status" value="1"/>
</dbReference>
<evidence type="ECO:0000259" key="5">
    <source>
        <dbReference type="PROSITE" id="PS51925"/>
    </source>
</evidence>
<protein>
    <recommendedName>
        <fullName evidence="8">Eukaryotic translation initiation factor SUI1 family protein</fullName>
    </recommendedName>
</protein>
<evidence type="ECO:0000256" key="2">
    <source>
        <dbReference type="ARBA" id="ARBA00022490"/>
    </source>
</evidence>
<dbReference type="PROSITE" id="PS50890">
    <property type="entry name" value="PUA"/>
    <property type="match status" value="1"/>
</dbReference>
<dbReference type="InterPro" id="IPR039757">
    <property type="entry name" value="EIF2D"/>
</dbReference>
<accession>A0A5C3L3B1</accession>
<dbReference type="Pfam" id="PF01253">
    <property type="entry name" value="SUI1"/>
    <property type="match status" value="1"/>
</dbReference>
<evidence type="ECO:0000313" key="6">
    <source>
        <dbReference type="EMBL" id="TFK27317.1"/>
    </source>
</evidence>
<dbReference type="GO" id="GO:0003743">
    <property type="term" value="F:translation initiation factor activity"/>
    <property type="evidence" value="ECO:0007669"/>
    <property type="project" value="InterPro"/>
</dbReference>
<dbReference type="InterPro" id="IPR039759">
    <property type="entry name" value="eIF2D_SUI1"/>
</dbReference>
<evidence type="ECO:0000313" key="7">
    <source>
        <dbReference type="Proteomes" id="UP000307440"/>
    </source>
</evidence>
<dbReference type="InterPro" id="IPR015947">
    <property type="entry name" value="PUA-like_sf"/>
</dbReference>
<evidence type="ECO:0000256" key="3">
    <source>
        <dbReference type="SAM" id="MobiDB-lite"/>
    </source>
</evidence>
<dbReference type="PROSITE" id="PS50296">
    <property type="entry name" value="SUI1"/>
    <property type="match status" value="1"/>
</dbReference>
<sequence>MFKKPLSNLKTSAPLRSSDRRKLKQRVITSFNISAEDGDLLVPDGLQSEKFSTHLEEPGVVYLSSSGDPLWFTIGKGSEDLIPTTYTLWKKSDLLPFVSTPSAVIPILTGGADLMIPGVVHHTPSIAAGQLVSIRMYTRKDQVPHISVPLAVGRMALPSDQLADGGAEKGKAVHVLQVWKDHLWDLGSKPDVPESEVIQIKQGSFESEEDIEDGPAPEGSDQSNPVADAGSETLQREEDLPQAPETPTTTDQSISYTPAETSELLLKSLVQAIASLLSPAPSSTFPIPATLFYTNYILPSRPAFPTYVLPPASLKIDLESDSSDSDRPYIDPQEINIKASNHKSLTTFLKGADKQGLITTKALQKHSQQTDLLITAVASTHPLVLGHRRYPSVRDIEQKAAKKAEKEEKEKEAGSQQQLELIELWKPHISTVNLFKGIGADPKRLYTPSEVRSLLFDYFDTHSLVNAHDKAYINLDSVLLDCITSKSSSKPKGKGAGLEPPSVEFMKRDELVKQVISKMQAWYEVRAPGKDVVQKKGTLKPVQVVIKIRQGRKASTLITGFEPFPVVSGEEMAEDLRKTCAGATSVSPVAGKPAGSGFEVLVQGKQGPAVLEYLISKGIPKRWIEVSDLVGKK</sequence>
<name>A0A5C3L3B1_COPMA</name>
<dbReference type="SUPFAM" id="SSF88697">
    <property type="entry name" value="PUA domain-like"/>
    <property type="match status" value="1"/>
</dbReference>
<dbReference type="EMBL" id="ML210166">
    <property type="protein sequence ID" value="TFK27317.1"/>
    <property type="molecule type" value="Genomic_DNA"/>
</dbReference>
<keyword evidence="7" id="KW-1185">Reference proteome</keyword>
<dbReference type="InterPro" id="IPR036885">
    <property type="entry name" value="SWIB_MDM2_dom_sf"/>
</dbReference>
<evidence type="ECO:0008006" key="8">
    <source>
        <dbReference type="Google" id="ProtNLM"/>
    </source>
</evidence>
<evidence type="ECO:0000259" key="4">
    <source>
        <dbReference type="PROSITE" id="PS50296"/>
    </source>
</evidence>
<organism evidence="6 7">
    <name type="scientific">Coprinopsis marcescibilis</name>
    <name type="common">Agaric fungus</name>
    <name type="synonym">Psathyrella marcescibilis</name>
    <dbReference type="NCBI Taxonomy" id="230819"/>
    <lineage>
        <taxon>Eukaryota</taxon>
        <taxon>Fungi</taxon>
        <taxon>Dikarya</taxon>
        <taxon>Basidiomycota</taxon>
        <taxon>Agaricomycotina</taxon>
        <taxon>Agaricomycetes</taxon>
        <taxon>Agaricomycetidae</taxon>
        <taxon>Agaricales</taxon>
        <taxon>Agaricineae</taxon>
        <taxon>Psathyrellaceae</taxon>
        <taxon>Coprinopsis</taxon>
    </lineage>
</organism>